<evidence type="ECO:0000313" key="1">
    <source>
        <dbReference type="EMBL" id="QHT82347.1"/>
    </source>
</evidence>
<dbReference type="EMBL" id="MN739998">
    <property type="protein sequence ID" value="QHT82347.1"/>
    <property type="molecule type" value="Genomic_DNA"/>
</dbReference>
<proteinExistence type="predicted"/>
<organism evidence="1">
    <name type="scientific">viral metagenome</name>
    <dbReference type="NCBI Taxonomy" id="1070528"/>
    <lineage>
        <taxon>unclassified sequences</taxon>
        <taxon>metagenomes</taxon>
        <taxon>organismal metagenomes</taxon>
    </lineage>
</organism>
<reference evidence="1" key="1">
    <citation type="journal article" date="2020" name="Nature">
        <title>Giant virus diversity and host interactions through global metagenomics.</title>
        <authorList>
            <person name="Schulz F."/>
            <person name="Roux S."/>
            <person name="Paez-Espino D."/>
            <person name="Jungbluth S."/>
            <person name="Walsh D.A."/>
            <person name="Denef V.J."/>
            <person name="McMahon K.D."/>
            <person name="Konstantinidis K.T."/>
            <person name="Eloe-Fadrosh E.A."/>
            <person name="Kyrpides N.C."/>
            <person name="Woyke T."/>
        </authorList>
    </citation>
    <scope>NUCLEOTIDE SEQUENCE</scope>
    <source>
        <strain evidence="1">GVMAG-M-3300023184-161</strain>
    </source>
</reference>
<accession>A0A6C0HPR4</accession>
<dbReference type="Gene3D" id="3.40.50.12760">
    <property type="match status" value="1"/>
</dbReference>
<protein>
    <recommendedName>
        <fullName evidence="2">Ribosomal RNA methyltransferase FtsJ domain-containing protein</fullName>
    </recommendedName>
</protein>
<name>A0A6C0HPR4_9ZZZZ</name>
<evidence type="ECO:0008006" key="2">
    <source>
        <dbReference type="Google" id="ProtNLM"/>
    </source>
</evidence>
<sequence length="319" mass="36886">MNFDNIGCLSVNDFILNKSFFEYISSTYDCVKKNKIDIKKNIISVNRFRNIKYESNQLSNSLSFLTIVEIINVLKEHINIPKTRYNVSNFGTTPIDFISAFNIIFKTDHVISYKNSVRVELNVEKYDLILYTDSVLEELDYIGLEASQSNNILTIIPYIIRGQMTNGTAVFKVFDLYTSSSSYILYLLSNAYKNLYIFKPSNDDCGCLEKYIICYGFRLNDNQITIMIEEIQCLTKSVPEMQSVYPDFSSKTKFPFHYISKLNEINAILGQQSLESVNHTINVSNSPKSLSNQSKIDYINKKNHHNCELWCKKHNIMLP</sequence>
<dbReference type="AlphaFoldDB" id="A0A6C0HPR4"/>